<organism evidence="1 2">
    <name type="scientific">Arsukibacterium indicum</name>
    <dbReference type="NCBI Taxonomy" id="2848612"/>
    <lineage>
        <taxon>Bacteria</taxon>
        <taxon>Pseudomonadati</taxon>
        <taxon>Pseudomonadota</taxon>
        <taxon>Gammaproteobacteria</taxon>
        <taxon>Chromatiales</taxon>
        <taxon>Chromatiaceae</taxon>
        <taxon>Arsukibacterium</taxon>
    </lineage>
</organism>
<name>A0ABS6MK61_9GAMM</name>
<dbReference type="Proteomes" id="UP000704611">
    <property type="component" value="Unassembled WGS sequence"/>
</dbReference>
<keyword evidence="2" id="KW-1185">Reference proteome</keyword>
<evidence type="ECO:0008006" key="3">
    <source>
        <dbReference type="Google" id="ProtNLM"/>
    </source>
</evidence>
<dbReference type="EMBL" id="JAHRID010000003">
    <property type="protein sequence ID" value="MBV2129217.1"/>
    <property type="molecule type" value="Genomic_DNA"/>
</dbReference>
<protein>
    <recommendedName>
        <fullName evidence="3">Solute-binding protein family 3/N-terminal domain-containing protein</fullName>
    </recommendedName>
</protein>
<evidence type="ECO:0000313" key="2">
    <source>
        <dbReference type="Proteomes" id="UP000704611"/>
    </source>
</evidence>
<accession>A0ABS6MK61</accession>
<dbReference type="RefSeq" id="WP_217668842.1">
    <property type="nucleotide sequence ID" value="NZ_JAHRID010000003.1"/>
</dbReference>
<comment type="caution">
    <text evidence="1">The sequence shown here is derived from an EMBL/GenBank/DDBJ whole genome shotgun (WGS) entry which is preliminary data.</text>
</comment>
<sequence length="236" mass="26009">MGIKTGAFLTLCCLMWHDGFATSDADNNAGTISSQTINLSYVSHPVVETVLLPLIRSAYQNIRVEVKFTAVETERGLRLLQDGMVDGDVARTGQVLAKLDNVITVAKLAELKLELHCRPGVQCKLNDLTDPEVLLFFPESARTLKELDLQITAQKYHLRDWSQLIAMYDAGKVDRFLWISSSLDCASPVANTTVVAIPTAPIDLYHVIHASKLALLEPLKSAINNELELLIAGRCH</sequence>
<gene>
    <name evidence="1" type="ORF">KQY15_08935</name>
</gene>
<reference evidence="1 2" key="1">
    <citation type="submission" date="2021-06" db="EMBL/GenBank/DDBJ databases">
        <title>Rheinheimera indica sp. nov., isolated from deep-sea sediment.</title>
        <authorList>
            <person name="Wang Z."/>
            <person name="Zhang X.-Y."/>
        </authorList>
    </citation>
    <scope>NUCLEOTIDE SEQUENCE [LARGE SCALE GENOMIC DNA]</scope>
    <source>
        <strain evidence="1 2">SM2107</strain>
    </source>
</reference>
<proteinExistence type="predicted"/>
<evidence type="ECO:0000313" key="1">
    <source>
        <dbReference type="EMBL" id="MBV2129217.1"/>
    </source>
</evidence>